<evidence type="ECO:0000256" key="1">
    <source>
        <dbReference type="SAM" id="SignalP"/>
    </source>
</evidence>
<reference evidence="2 3" key="1">
    <citation type="submission" date="2021-06" db="EMBL/GenBank/DDBJ databases">
        <title>Rheinheimera indica sp. nov., isolated from deep-sea sediment.</title>
        <authorList>
            <person name="Wang Z."/>
            <person name="Zhang X.-Y."/>
        </authorList>
    </citation>
    <scope>NUCLEOTIDE SEQUENCE [LARGE SCALE GENOMIC DNA]</scope>
    <source>
        <strain evidence="2 3">SM2107</strain>
    </source>
</reference>
<dbReference type="EMBL" id="JAHRID010000001">
    <property type="protein sequence ID" value="MBV2128022.1"/>
    <property type="molecule type" value="Genomic_DNA"/>
</dbReference>
<keyword evidence="3" id="KW-1185">Reference proteome</keyword>
<organism evidence="2 3">
    <name type="scientific">Arsukibacterium indicum</name>
    <dbReference type="NCBI Taxonomy" id="2848612"/>
    <lineage>
        <taxon>Bacteria</taxon>
        <taxon>Pseudomonadati</taxon>
        <taxon>Pseudomonadota</taxon>
        <taxon>Gammaproteobacteria</taxon>
        <taxon>Chromatiales</taxon>
        <taxon>Chromatiaceae</taxon>
        <taxon>Arsukibacterium</taxon>
    </lineage>
</organism>
<gene>
    <name evidence="2" type="ORF">KQY15_02780</name>
</gene>
<dbReference type="Pfam" id="PF20531">
    <property type="entry name" value="DUF6746"/>
    <property type="match status" value="1"/>
</dbReference>
<dbReference type="InterPro" id="IPR046634">
    <property type="entry name" value="DUF6746"/>
</dbReference>
<sequence length="124" mass="13874">MKTTASLILTILLTTLSFASVADEQRPDHFKGQQAASLTEAVELFRTSNQKLKQLLQGDLSPEAMVEIHQLTYTLENALEKIHSETTELKEVLEEVHLGSENMDFAKVKKQAARYLDTATTLVK</sequence>
<dbReference type="RefSeq" id="WP_217666988.1">
    <property type="nucleotide sequence ID" value="NZ_JAHRID010000001.1"/>
</dbReference>
<comment type="caution">
    <text evidence="2">The sequence shown here is derived from an EMBL/GenBank/DDBJ whole genome shotgun (WGS) entry which is preliminary data.</text>
</comment>
<evidence type="ECO:0000313" key="2">
    <source>
        <dbReference type="EMBL" id="MBV2128022.1"/>
    </source>
</evidence>
<evidence type="ECO:0000313" key="3">
    <source>
        <dbReference type="Proteomes" id="UP000704611"/>
    </source>
</evidence>
<accession>A0ABS6MGU0</accession>
<evidence type="ECO:0008006" key="4">
    <source>
        <dbReference type="Google" id="ProtNLM"/>
    </source>
</evidence>
<name>A0ABS6MGU0_9GAMM</name>
<feature type="signal peptide" evidence="1">
    <location>
        <begin position="1"/>
        <end position="22"/>
    </location>
</feature>
<protein>
    <recommendedName>
        <fullName evidence="4">Soluble cytochrome b562</fullName>
    </recommendedName>
</protein>
<proteinExistence type="predicted"/>
<keyword evidence="1" id="KW-0732">Signal</keyword>
<dbReference type="Proteomes" id="UP000704611">
    <property type="component" value="Unassembled WGS sequence"/>
</dbReference>
<feature type="chain" id="PRO_5046660892" description="Soluble cytochrome b562" evidence="1">
    <location>
        <begin position="23"/>
        <end position="124"/>
    </location>
</feature>